<evidence type="ECO:0000256" key="8">
    <source>
        <dbReference type="ARBA" id="ARBA00022692"/>
    </source>
</evidence>
<dbReference type="GO" id="GO:0008137">
    <property type="term" value="F:NADH dehydrogenase (ubiquinone) activity"/>
    <property type="evidence" value="ECO:0007669"/>
    <property type="project" value="UniProtKB-EC"/>
</dbReference>
<comment type="catalytic activity">
    <reaction evidence="18">
        <text>a ubiquinone + NADH + 5 H(+)(in) = a ubiquinol + NAD(+) + 4 H(+)(out)</text>
        <dbReference type="Rhea" id="RHEA:29091"/>
        <dbReference type="Rhea" id="RHEA-COMP:9565"/>
        <dbReference type="Rhea" id="RHEA-COMP:9566"/>
        <dbReference type="ChEBI" id="CHEBI:15378"/>
        <dbReference type="ChEBI" id="CHEBI:16389"/>
        <dbReference type="ChEBI" id="CHEBI:17976"/>
        <dbReference type="ChEBI" id="CHEBI:57540"/>
        <dbReference type="ChEBI" id="CHEBI:57945"/>
        <dbReference type="EC" id="7.1.1.2"/>
    </reaction>
</comment>
<evidence type="ECO:0000256" key="5">
    <source>
        <dbReference type="ARBA" id="ARBA00021008"/>
    </source>
</evidence>
<evidence type="ECO:0000256" key="14">
    <source>
        <dbReference type="ARBA" id="ARBA00023075"/>
    </source>
</evidence>
<evidence type="ECO:0000256" key="18">
    <source>
        <dbReference type="ARBA" id="ARBA00049551"/>
    </source>
</evidence>
<dbReference type="GO" id="GO:0006120">
    <property type="term" value="P:mitochondrial electron transport, NADH to ubiquinone"/>
    <property type="evidence" value="ECO:0007669"/>
    <property type="project" value="TreeGrafter"/>
</dbReference>
<evidence type="ECO:0000256" key="9">
    <source>
        <dbReference type="ARBA" id="ARBA00022792"/>
    </source>
</evidence>
<feature type="transmembrane region" description="Helical" evidence="19">
    <location>
        <begin position="131"/>
        <end position="155"/>
    </location>
</feature>
<keyword evidence="16 19" id="KW-0472">Membrane</keyword>
<evidence type="ECO:0000313" key="20">
    <source>
        <dbReference type="EMBL" id="QTZ18834.1"/>
    </source>
</evidence>
<keyword evidence="12 19" id="KW-1133">Transmembrane helix</keyword>
<name>A0A8E5MDT8_9HYME</name>
<organism evidence="20">
    <name type="scientific">Bombus filchnerae</name>
    <dbReference type="NCBI Taxonomy" id="395525"/>
    <lineage>
        <taxon>Eukaryota</taxon>
        <taxon>Metazoa</taxon>
        <taxon>Ecdysozoa</taxon>
        <taxon>Arthropoda</taxon>
        <taxon>Hexapoda</taxon>
        <taxon>Insecta</taxon>
        <taxon>Pterygota</taxon>
        <taxon>Neoptera</taxon>
        <taxon>Endopterygota</taxon>
        <taxon>Hymenoptera</taxon>
        <taxon>Apocrita</taxon>
        <taxon>Aculeata</taxon>
        <taxon>Apoidea</taxon>
        <taxon>Anthophila</taxon>
        <taxon>Apidae</taxon>
        <taxon>Bombus</taxon>
        <taxon>Thoracobombus</taxon>
    </lineage>
</organism>
<keyword evidence="10" id="KW-1278">Translocase</keyword>
<evidence type="ECO:0000256" key="17">
    <source>
        <dbReference type="ARBA" id="ARBA00031028"/>
    </source>
</evidence>
<evidence type="ECO:0000256" key="6">
    <source>
        <dbReference type="ARBA" id="ARBA00022448"/>
    </source>
</evidence>
<feature type="transmembrane region" description="Helical" evidence="19">
    <location>
        <begin position="53"/>
        <end position="77"/>
    </location>
</feature>
<keyword evidence="13" id="KW-0520">NAD</keyword>
<evidence type="ECO:0000256" key="3">
    <source>
        <dbReference type="ARBA" id="ARBA00007012"/>
    </source>
</evidence>
<gene>
    <name evidence="20" type="primary">nad2</name>
</gene>
<evidence type="ECO:0000256" key="1">
    <source>
        <dbReference type="ARBA" id="ARBA00003257"/>
    </source>
</evidence>
<dbReference type="EMBL" id="MW741886">
    <property type="protein sequence ID" value="QTZ18834.1"/>
    <property type="molecule type" value="Genomic_DNA"/>
</dbReference>
<feature type="transmembrane region" description="Helical" evidence="19">
    <location>
        <begin position="89"/>
        <end position="111"/>
    </location>
</feature>
<evidence type="ECO:0000256" key="11">
    <source>
        <dbReference type="ARBA" id="ARBA00022982"/>
    </source>
</evidence>
<feature type="transmembrane region" description="Helical" evidence="19">
    <location>
        <begin position="302"/>
        <end position="323"/>
    </location>
</feature>
<dbReference type="PANTHER" id="PTHR46552">
    <property type="entry name" value="NADH-UBIQUINONE OXIDOREDUCTASE CHAIN 2"/>
    <property type="match status" value="1"/>
</dbReference>
<keyword evidence="11" id="KW-0249">Electron transport</keyword>
<proteinExistence type="inferred from homology"/>
<comment type="similarity">
    <text evidence="3">Belongs to the complex I subunit 2 family.</text>
</comment>
<comment type="function">
    <text evidence="1">Core subunit of the mitochondrial membrane respiratory chain NADH dehydrogenase (Complex I) that is believed to belong to the minimal assembly required for catalysis. Complex I functions in the transfer of electrons from NADH to the respiratory chain. The immediate electron acceptor for the enzyme is believed to be ubiquinone.</text>
</comment>
<accession>A0A8E5MDT8</accession>
<keyword evidence="15 20" id="KW-0496">Mitochondrion</keyword>
<dbReference type="AlphaFoldDB" id="A0A8E5MDT8"/>
<evidence type="ECO:0000256" key="12">
    <source>
        <dbReference type="ARBA" id="ARBA00022989"/>
    </source>
</evidence>
<evidence type="ECO:0000256" key="19">
    <source>
        <dbReference type="SAM" id="Phobius"/>
    </source>
</evidence>
<evidence type="ECO:0000256" key="2">
    <source>
        <dbReference type="ARBA" id="ARBA00004448"/>
    </source>
</evidence>
<evidence type="ECO:0000256" key="15">
    <source>
        <dbReference type="ARBA" id="ARBA00023128"/>
    </source>
</evidence>
<sequence>MILDKLLIFCLMFVMMFFINLLNSSSIFIQWLCMEFCTILLISIINIKSKNKIVSIIYFMISSISSLLLIMMISINFNQLFLLKTMNLILMMSMFLKIGMFPFCFWMIHIYKFSSWKQIFIISTFMKFIPIYFFSSLIYMTPIFLYFLIFNNLFISLYTNLEFSMKKLFGCSSIFNSTIFIFINEFNKTLFMLFFFIYIFIFFILTFMMEFYNVKNNFFNFSLKSLYLFIIMLFIYSSFPLFLTFIYKWEFTYLLNIYFSNNIVLLFLLSGFIMMWNYFILLKSLILKYVFCKNNFYKNKEFHMMNMFMYMIMFMYLFMFMLFNLM</sequence>
<evidence type="ECO:0000256" key="10">
    <source>
        <dbReference type="ARBA" id="ARBA00022967"/>
    </source>
</evidence>
<comment type="subcellular location">
    <subcellularLocation>
        <location evidence="2">Mitochondrion inner membrane</location>
        <topology evidence="2">Multi-pass membrane protein</topology>
    </subcellularLocation>
</comment>
<keyword evidence="8 19" id="KW-0812">Transmembrane</keyword>
<keyword evidence="9" id="KW-0999">Mitochondrion inner membrane</keyword>
<evidence type="ECO:0000256" key="13">
    <source>
        <dbReference type="ARBA" id="ARBA00023027"/>
    </source>
</evidence>
<dbReference type="InterPro" id="IPR050175">
    <property type="entry name" value="Complex_I_Subunit_2"/>
</dbReference>
<keyword evidence="6" id="KW-0813">Transport</keyword>
<feature type="transmembrane region" description="Helical" evidence="19">
    <location>
        <begin position="29"/>
        <end position="47"/>
    </location>
</feature>
<dbReference type="PANTHER" id="PTHR46552:SF1">
    <property type="entry name" value="NADH-UBIQUINONE OXIDOREDUCTASE CHAIN 2"/>
    <property type="match status" value="1"/>
</dbReference>
<reference evidence="20" key="1">
    <citation type="submission" date="2021-03" db="EMBL/GenBank/DDBJ databases">
        <authorList>
            <person name="Zhou F."/>
        </authorList>
    </citation>
    <scope>NUCLEOTIDE SEQUENCE</scope>
</reference>
<evidence type="ECO:0000256" key="16">
    <source>
        <dbReference type="ARBA" id="ARBA00023136"/>
    </source>
</evidence>
<evidence type="ECO:0000256" key="4">
    <source>
        <dbReference type="ARBA" id="ARBA00012944"/>
    </source>
</evidence>
<dbReference type="GO" id="GO:0005743">
    <property type="term" value="C:mitochondrial inner membrane"/>
    <property type="evidence" value="ECO:0007669"/>
    <property type="project" value="UniProtKB-SubCell"/>
</dbReference>
<evidence type="ECO:0000256" key="7">
    <source>
        <dbReference type="ARBA" id="ARBA00022660"/>
    </source>
</evidence>
<protein>
    <recommendedName>
        <fullName evidence="5">NADH-ubiquinone oxidoreductase chain 2</fullName>
        <ecNumber evidence="4">7.1.1.2</ecNumber>
    </recommendedName>
    <alternativeName>
        <fullName evidence="17">NADH dehydrogenase subunit 2</fullName>
    </alternativeName>
</protein>
<dbReference type="EC" id="7.1.1.2" evidence="4"/>
<keyword evidence="7" id="KW-0679">Respiratory chain</keyword>
<feature type="transmembrane region" description="Helical" evidence="19">
    <location>
        <begin position="6"/>
        <end position="22"/>
    </location>
</feature>
<geneLocation type="mitochondrion" evidence="20"/>
<feature type="transmembrane region" description="Helical" evidence="19">
    <location>
        <begin position="226"/>
        <end position="247"/>
    </location>
</feature>
<feature type="transmembrane region" description="Helical" evidence="19">
    <location>
        <begin position="190"/>
        <end position="214"/>
    </location>
</feature>
<keyword evidence="14" id="KW-0830">Ubiquinone</keyword>
<feature type="transmembrane region" description="Helical" evidence="19">
    <location>
        <begin position="259"/>
        <end position="281"/>
    </location>
</feature>